<dbReference type="Gene3D" id="2.170.130.10">
    <property type="entry name" value="TonB-dependent receptor, plug domain"/>
    <property type="match status" value="1"/>
</dbReference>
<name>A0A4V4GZ75_9BACT</name>
<evidence type="ECO:0000256" key="9">
    <source>
        <dbReference type="RuleBase" id="RU003357"/>
    </source>
</evidence>
<evidence type="ECO:0000256" key="7">
    <source>
        <dbReference type="ARBA" id="ARBA00023237"/>
    </source>
</evidence>
<dbReference type="InterPro" id="IPR000531">
    <property type="entry name" value="Beta-barrel_TonB"/>
</dbReference>
<dbReference type="InterPro" id="IPR012910">
    <property type="entry name" value="Plug_dom"/>
</dbReference>
<dbReference type="AlphaFoldDB" id="A0A4V4GZ75"/>
<evidence type="ECO:0000313" key="14">
    <source>
        <dbReference type="Proteomes" id="UP000306918"/>
    </source>
</evidence>
<keyword evidence="7 8" id="KW-0998">Cell outer membrane</keyword>
<dbReference type="InterPro" id="IPR008969">
    <property type="entry name" value="CarboxyPept-like_regulatory"/>
</dbReference>
<comment type="subcellular location">
    <subcellularLocation>
        <location evidence="1 8">Cell outer membrane</location>
        <topology evidence="1 8">Multi-pass membrane protein</topology>
    </subcellularLocation>
</comment>
<dbReference type="Pfam" id="PF00593">
    <property type="entry name" value="TonB_dep_Rec_b-barrel"/>
    <property type="match status" value="1"/>
</dbReference>
<keyword evidence="13" id="KW-0675">Receptor</keyword>
<keyword evidence="3 8" id="KW-1134">Transmembrane beta strand</keyword>
<dbReference type="OrthoDB" id="9768177at2"/>
<feature type="domain" description="TonB-dependent receptor-like beta-barrel" evidence="11">
    <location>
        <begin position="490"/>
        <end position="999"/>
    </location>
</feature>
<keyword evidence="10" id="KW-0732">Signal</keyword>
<dbReference type="EMBL" id="STFF01000013">
    <property type="protein sequence ID" value="THU31606.1"/>
    <property type="molecule type" value="Genomic_DNA"/>
</dbReference>
<comment type="similarity">
    <text evidence="8 9">Belongs to the TonB-dependent receptor family.</text>
</comment>
<feature type="chain" id="PRO_5020918554" evidence="10">
    <location>
        <begin position="23"/>
        <end position="1041"/>
    </location>
</feature>
<organism evidence="13 14">
    <name type="scientific">Niastella caeni</name>
    <dbReference type="NCBI Taxonomy" id="2569763"/>
    <lineage>
        <taxon>Bacteria</taxon>
        <taxon>Pseudomonadati</taxon>
        <taxon>Bacteroidota</taxon>
        <taxon>Chitinophagia</taxon>
        <taxon>Chitinophagales</taxon>
        <taxon>Chitinophagaceae</taxon>
        <taxon>Niastella</taxon>
    </lineage>
</organism>
<comment type="caution">
    <text evidence="13">The sequence shown here is derived from an EMBL/GenBank/DDBJ whole genome shotgun (WGS) entry which is preliminary data.</text>
</comment>
<feature type="signal peptide" evidence="10">
    <location>
        <begin position="1"/>
        <end position="22"/>
    </location>
</feature>
<dbReference type="InterPro" id="IPR023996">
    <property type="entry name" value="TonB-dep_OMP_SusC/RagA"/>
</dbReference>
<dbReference type="InterPro" id="IPR023997">
    <property type="entry name" value="TonB-dep_OMP_SusC/RagA_CS"/>
</dbReference>
<dbReference type="InterPro" id="IPR037066">
    <property type="entry name" value="Plug_dom_sf"/>
</dbReference>
<dbReference type="NCBIfam" id="TIGR04057">
    <property type="entry name" value="SusC_RagA_signa"/>
    <property type="match status" value="1"/>
</dbReference>
<evidence type="ECO:0000256" key="8">
    <source>
        <dbReference type="PROSITE-ProRule" id="PRU01360"/>
    </source>
</evidence>
<dbReference type="NCBIfam" id="TIGR04056">
    <property type="entry name" value="OMP_RagA_SusC"/>
    <property type="match status" value="1"/>
</dbReference>
<evidence type="ECO:0000256" key="6">
    <source>
        <dbReference type="ARBA" id="ARBA00023136"/>
    </source>
</evidence>
<keyword evidence="14" id="KW-1185">Reference proteome</keyword>
<evidence type="ECO:0000256" key="1">
    <source>
        <dbReference type="ARBA" id="ARBA00004571"/>
    </source>
</evidence>
<evidence type="ECO:0000256" key="4">
    <source>
        <dbReference type="ARBA" id="ARBA00022692"/>
    </source>
</evidence>
<dbReference type="Pfam" id="PF13715">
    <property type="entry name" value="CarbopepD_reg_2"/>
    <property type="match status" value="1"/>
</dbReference>
<evidence type="ECO:0000313" key="13">
    <source>
        <dbReference type="EMBL" id="THU31606.1"/>
    </source>
</evidence>
<dbReference type="GO" id="GO:0009279">
    <property type="term" value="C:cell outer membrane"/>
    <property type="evidence" value="ECO:0007669"/>
    <property type="project" value="UniProtKB-SubCell"/>
</dbReference>
<evidence type="ECO:0000256" key="2">
    <source>
        <dbReference type="ARBA" id="ARBA00022448"/>
    </source>
</evidence>
<dbReference type="SUPFAM" id="SSF49464">
    <property type="entry name" value="Carboxypeptidase regulatory domain-like"/>
    <property type="match status" value="1"/>
</dbReference>
<dbReference type="Gene3D" id="2.60.40.1120">
    <property type="entry name" value="Carboxypeptidase-like, regulatory domain"/>
    <property type="match status" value="1"/>
</dbReference>
<gene>
    <name evidence="13" type="ORF">FAM09_28705</name>
</gene>
<keyword evidence="2 8" id="KW-0813">Transport</keyword>
<evidence type="ECO:0000256" key="5">
    <source>
        <dbReference type="ARBA" id="ARBA00023077"/>
    </source>
</evidence>
<accession>A0A4V4GZ75</accession>
<dbReference type="Gene3D" id="2.40.170.20">
    <property type="entry name" value="TonB-dependent receptor, beta-barrel domain"/>
    <property type="match status" value="1"/>
</dbReference>
<feature type="domain" description="TonB-dependent receptor plug" evidence="12">
    <location>
        <begin position="117"/>
        <end position="222"/>
    </location>
</feature>
<dbReference type="Proteomes" id="UP000306918">
    <property type="component" value="Unassembled WGS sequence"/>
</dbReference>
<evidence type="ECO:0000259" key="12">
    <source>
        <dbReference type="Pfam" id="PF07715"/>
    </source>
</evidence>
<sequence length="1041" mass="112348">MRLKLKFGLSAALILLYGAVCAQGIAVKGKVNSKAGVPLEGATVSVKGENISVITGAGGIFSLSVPQKGSILVVSYMGFVSMEQKVSGTGEMYFVLEEVATSLKDVVVVGYGTQKVTKVSGAISTLKSAEIEKLKPVRVEEALQGNVAGVNVIQSGSPGAKPTVLIRGIPDLGGTDPTVIVDGIQQTLSDLNSINPGDIESVTVLKDAATTAIYGVKGGNGVIVITTKSGRKNQKTELNLNSSYSVQEVISTIPVLNATEYGAILNEGSTLSGGNIVFQDLSGLGAGTNWQKQIFKKAPIQNHNISARGGSEKITYFISAGYLSQGGIVGGYDKSRFNRLNFTSNVSFDLSSKLKFIVNATYLNLNSKGVQENAFNSIIGSALNYDPTVPVYNTVPNTIGQYGFSSIITREIYNPLTKLANTYNRLIGHKLYGKFELQYEVIKNLKLTARLGYTKYDGNAKSFDPLVFWGLNNTGNTLNADGTTIAGFHNSVTHDKSTASQLIYEGFANYNFQLANGHDFDITAGINLNKGIGNAAGASRQDVPYNSWEFADFTAATGTTANNNTNGLRGSYYQYVNRHASGFARLNYDYQDKYLVSFTGRRDGSYAFGTENKFGNFYSGSVGWVVTNEDFFKVGFINNLKVRGSYGAVGSDNNLDPKKVLVTIQTDYLSSLYGSGNSIGYTFGNTFYPGATVASVANNALKWEKQNQWNAGFDAAFLNNQLNLSADYFEKRTDGLLFTPVASGYLGTIPPPIANIGSTKSSGIDITAGFNTTITKDLRFTSSITFTKATNMVIKTSEDSSWVTGGNYFNGQSQSVTIFAPGKAPAAYYGYKTNGLFQTWDEISKSPTQTGAQPGDIKFADINGDGKIDAADRTIIGNPFPDFTMGLSVGVTYKNFDLSAFTYASVGNDVYRAFERNDNYTNKYRAVLGRWTGPGSTNDADHPRYSFTDANNNSRVSDRYVEDGSFVKIKNILLGYTLPSTPITKLFRSLRVYAQVKNVFTFTKYAGYDPEIANTGLLDTGIDRGAYPQARSYTIGLDIKF</sequence>
<reference evidence="13 14" key="1">
    <citation type="submission" date="2019-04" db="EMBL/GenBank/DDBJ databases">
        <title>Niastella caeni sp. nov., isolated from activated sludge.</title>
        <authorList>
            <person name="Sheng M."/>
        </authorList>
    </citation>
    <scope>NUCLEOTIDE SEQUENCE [LARGE SCALE GENOMIC DNA]</scope>
    <source>
        <strain evidence="13 14">HX-2-15</strain>
    </source>
</reference>
<keyword evidence="5 9" id="KW-0798">TonB box</keyword>
<protein>
    <submittedName>
        <fullName evidence="13">TonB-dependent receptor</fullName>
    </submittedName>
</protein>
<dbReference type="PROSITE" id="PS52016">
    <property type="entry name" value="TONB_DEPENDENT_REC_3"/>
    <property type="match status" value="1"/>
</dbReference>
<dbReference type="InterPro" id="IPR039426">
    <property type="entry name" value="TonB-dep_rcpt-like"/>
</dbReference>
<dbReference type="SUPFAM" id="SSF56935">
    <property type="entry name" value="Porins"/>
    <property type="match status" value="1"/>
</dbReference>
<dbReference type="Pfam" id="PF07715">
    <property type="entry name" value="Plug"/>
    <property type="match status" value="1"/>
</dbReference>
<evidence type="ECO:0000256" key="3">
    <source>
        <dbReference type="ARBA" id="ARBA00022452"/>
    </source>
</evidence>
<evidence type="ECO:0000256" key="10">
    <source>
        <dbReference type="SAM" id="SignalP"/>
    </source>
</evidence>
<dbReference type="RefSeq" id="WP_136580612.1">
    <property type="nucleotide sequence ID" value="NZ_STFF01000013.1"/>
</dbReference>
<proteinExistence type="inferred from homology"/>
<keyword evidence="4 8" id="KW-0812">Transmembrane</keyword>
<keyword evidence="6 8" id="KW-0472">Membrane</keyword>
<dbReference type="InterPro" id="IPR036942">
    <property type="entry name" value="Beta-barrel_TonB_sf"/>
</dbReference>
<evidence type="ECO:0000259" key="11">
    <source>
        <dbReference type="Pfam" id="PF00593"/>
    </source>
</evidence>